<dbReference type="Proteomes" id="UP000050761">
    <property type="component" value="Unassembled WGS sequence"/>
</dbReference>
<protein>
    <submittedName>
        <fullName evidence="4">Intraflagellar transport protein 43 homolog</fullName>
    </submittedName>
</protein>
<evidence type="ECO:0000313" key="4">
    <source>
        <dbReference type="WBParaSite" id="HPBE_0001516701-mRNA-1"/>
    </source>
</evidence>
<reference evidence="4" key="2">
    <citation type="submission" date="2019-09" db="UniProtKB">
        <authorList>
            <consortium name="WormBaseParasite"/>
        </authorList>
    </citation>
    <scope>IDENTIFICATION</scope>
</reference>
<feature type="region of interest" description="Disordered" evidence="1">
    <location>
        <begin position="212"/>
        <end position="304"/>
    </location>
</feature>
<feature type="compositionally biased region" description="Basic and acidic residues" evidence="1">
    <location>
        <begin position="137"/>
        <end position="152"/>
    </location>
</feature>
<evidence type="ECO:0000313" key="2">
    <source>
        <dbReference type="EMBL" id="VDP01964.1"/>
    </source>
</evidence>
<keyword evidence="3" id="KW-1185">Reference proteome</keyword>
<name>A0A183G1R6_HELPZ</name>
<feature type="compositionally biased region" description="Polar residues" evidence="1">
    <location>
        <begin position="236"/>
        <end position="246"/>
    </location>
</feature>
<feature type="region of interest" description="Disordered" evidence="1">
    <location>
        <begin position="137"/>
        <end position="193"/>
    </location>
</feature>
<dbReference type="EMBL" id="UZAH01028723">
    <property type="protein sequence ID" value="VDP01964.1"/>
    <property type="molecule type" value="Genomic_DNA"/>
</dbReference>
<sequence>MPSNMPRTPLGCLTSVTHLLLLQNITWYQKLIICRLFFKENDNISLKFPWNNEGASKSIDTLRDLPLILISWPGDNSVIFKKFLTENFDAEDAQLLSRVMLLALDHDEERVKESVHTFATVIADLLQDDRNWDEMLREAEKTSGSPEAREEQETVGPSALHFSEKSSPQKQEEVQKSPVTSKSEENTVKDCSVGAGEPSFVAAVEVVKVDGASGLPTNDETGESDSDAVGAGDLPTTASHVGSTTEACEDAQSSEKHDETGPTEETSPTKEFPYGAEENKPSHRNSSETKQTDSEPIYTQESESDEIFAAGKCLADILDEAIAAQEPETHLPIYVHEEEKQEDRLKTDETESKEEPGGKEQTAASEEVNTSRSQPYFEQSSKQAIEQYEDDWDAMPFIQPEPSRDEVLQVCKFF</sequence>
<evidence type="ECO:0000256" key="1">
    <source>
        <dbReference type="SAM" id="MobiDB-lite"/>
    </source>
</evidence>
<feature type="compositionally biased region" description="Basic and acidic residues" evidence="1">
    <location>
        <begin position="277"/>
        <end position="293"/>
    </location>
</feature>
<feature type="region of interest" description="Disordered" evidence="1">
    <location>
        <begin position="328"/>
        <end position="384"/>
    </location>
</feature>
<evidence type="ECO:0000313" key="3">
    <source>
        <dbReference type="Proteomes" id="UP000050761"/>
    </source>
</evidence>
<organism evidence="3 4">
    <name type="scientific">Heligmosomoides polygyrus</name>
    <name type="common">Parasitic roundworm</name>
    <dbReference type="NCBI Taxonomy" id="6339"/>
    <lineage>
        <taxon>Eukaryota</taxon>
        <taxon>Metazoa</taxon>
        <taxon>Ecdysozoa</taxon>
        <taxon>Nematoda</taxon>
        <taxon>Chromadorea</taxon>
        <taxon>Rhabditida</taxon>
        <taxon>Rhabditina</taxon>
        <taxon>Rhabditomorpha</taxon>
        <taxon>Strongyloidea</taxon>
        <taxon>Heligmosomidae</taxon>
        <taxon>Heligmosomoides</taxon>
    </lineage>
</organism>
<dbReference type="WBParaSite" id="HPBE_0001516701-mRNA-1">
    <property type="protein sequence ID" value="HPBE_0001516701-mRNA-1"/>
    <property type="gene ID" value="HPBE_0001516701"/>
</dbReference>
<feature type="compositionally biased region" description="Basic and acidic residues" evidence="1">
    <location>
        <begin position="335"/>
        <end position="358"/>
    </location>
</feature>
<dbReference type="OrthoDB" id="5874622at2759"/>
<accession>A0A183G1R6</accession>
<reference evidence="2 3" key="1">
    <citation type="submission" date="2018-11" db="EMBL/GenBank/DDBJ databases">
        <authorList>
            <consortium name="Pathogen Informatics"/>
        </authorList>
    </citation>
    <scope>NUCLEOTIDE SEQUENCE [LARGE SCALE GENOMIC DNA]</scope>
</reference>
<gene>
    <name evidence="2" type="ORF">HPBE_LOCUS15166</name>
</gene>
<dbReference type="AlphaFoldDB" id="A0A183G1R6"/>
<accession>A0A3P8BAV7</accession>
<feature type="compositionally biased region" description="Polar residues" evidence="1">
    <location>
        <begin position="362"/>
        <end position="384"/>
    </location>
</feature>
<proteinExistence type="predicted"/>